<name>A0A5B7FWT8_PORTR</name>
<evidence type="ECO:0000256" key="1">
    <source>
        <dbReference type="SAM" id="Phobius"/>
    </source>
</evidence>
<keyword evidence="3" id="KW-1185">Reference proteome</keyword>
<feature type="transmembrane region" description="Helical" evidence="1">
    <location>
        <begin position="70"/>
        <end position="88"/>
    </location>
</feature>
<keyword evidence="1" id="KW-0472">Membrane</keyword>
<dbReference type="EMBL" id="VSRR010008838">
    <property type="protein sequence ID" value="MPC49378.1"/>
    <property type="molecule type" value="Genomic_DNA"/>
</dbReference>
<dbReference type="Proteomes" id="UP000324222">
    <property type="component" value="Unassembled WGS sequence"/>
</dbReference>
<evidence type="ECO:0000313" key="2">
    <source>
        <dbReference type="EMBL" id="MPC49378.1"/>
    </source>
</evidence>
<gene>
    <name evidence="2" type="ORF">E2C01_043177</name>
</gene>
<organism evidence="2 3">
    <name type="scientific">Portunus trituberculatus</name>
    <name type="common">Swimming crab</name>
    <name type="synonym">Neptunus trituberculatus</name>
    <dbReference type="NCBI Taxonomy" id="210409"/>
    <lineage>
        <taxon>Eukaryota</taxon>
        <taxon>Metazoa</taxon>
        <taxon>Ecdysozoa</taxon>
        <taxon>Arthropoda</taxon>
        <taxon>Crustacea</taxon>
        <taxon>Multicrustacea</taxon>
        <taxon>Malacostraca</taxon>
        <taxon>Eumalacostraca</taxon>
        <taxon>Eucarida</taxon>
        <taxon>Decapoda</taxon>
        <taxon>Pleocyemata</taxon>
        <taxon>Brachyura</taxon>
        <taxon>Eubrachyura</taxon>
        <taxon>Portunoidea</taxon>
        <taxon>Portunidae</taxon>
        <taxon>Portuninae</taxon>
        <taxon>Portunus</taxon>
    </lineage>
</organism>
<dbReference type="AlphaFoldDB" id="A0A5B7FWT8"/>
<reference evidence="2 3" key="1">
    <citation type="submission" date="2019-05" db="EMBL/GenBank/DDBJ databases">
        <title>Another draft genome of Portunus trituberculatus and its Hox gene families provides insights of decapod evolution.</title>
        <authorList>
            <person name="Jeong J.-H."/>
            <person name="Song I."/>
            <person name="Kim S."/>
            <person name="Choi T."/>
            <person name="Kim D."/>
            <person name="Ryu S."/>
            <person name="Kim W."/>
        </authorList>
    </citation>
    <scope>NUCLEOTIDE SEQUENCE [LARGE SCALE GENOMIC DNA]</scope>
    <source>
        <tissue evidence="2">Muscle</tissue>
    </source>
</reference>
<keyword evidence="1" id="KW-1133">Transmembrane helix</keyword>
<proteinExistence type="predicted"/>
<sequence length="120" mass="13463">MVSIRVIYSLHACLREKALHKTSLTVPYKPPDGKGRRDNIRQVNTGIRDREDIGKHQYQQRSPRTATMKVLATVSVAACILSLAYSHMISEDPIASKSTTPAAFCFLLRVPQVKEMLILL</sequence>
<accession>A0A5B7FWT8</accession>
<keyword evidence="1" id="KW-0812">Transmembrane</keyword>
<comment type="caution">
    <text evidence="2">The sequence shown here is derived from an EMBL/GenBank/DDBJ whole genome shotgun (WGS) entry which is preliminary data.</text>
</comment>
<evidence type="ECO:0000313" key="3">
    <source>
        <dbReference type="Proteomes" id="UP000324222"/>
    </source>
</evidence>
<protein>
    <submittedName>
        <fullName evidence="2">Uncharacterized protein</fullName>
    </submittedName>
</protein>